<dbReference type="CDD" id="cd06529">
    <property type="entry name" value="S24_LexA-like"/>
    <property type="match status" value="1"/>
</dbReference>
<dbReference type="Gene3D" id="2.10.109.10">
    <property type="entry name" value="Umud Fragment, subunit A"/>
    <property type="match status" value="1"/>
</dbReference>
<dbReference type="SMART" id="SM00530">
    <property type="entry name" value="HTH_XRE"/>
    <property type="match status" value="1"/>
</dbReference>
<dbReference type="GO" id="GO:0003677">
    <property type="term" value="F:DNA binding"/>
    <property type="evidence" value="ECO:0007669"/>
    <property type="project" value="InterPro"/>
</dbReference>
<dbReference type="PROSITE" id="PS50943">
    <property type="entry name" value="HTH_CROC1"/>
    <property type="match status" value="1"/>
</dbReference>
<keyword evidence="3" id="KW-1185">Reference proteome</keyword>
<dbReference type="InterPro" id="IPR036286">
    <property type="entry name" value="LexA/Signal_pep-like_sf"/>
</dbReference>
<evidence type="ECO:0000313" key="2">
    <source>
        <dbReference type="EMBL" id="SFH62305.1"/>
    </source>
</evidence>
<dbReference type="InterPro" id="IPR015927">
    <property type="entry name" value="Peptidase_S24_S26A/B/C"/>
</dbReference>
<name>A0A1I3BJ25_9LACT</name>
<dbReference type="SUPFAM" id="SSF51306">
    <property type="entry name" value="LexA/Signal peptidase"/>
    <property type="match status" value="1"/>
</dbReference>
<dbReference type="SUPFAM" id="SSF47413">
    <property type="entry name" value="lambda repressor-like DNA-binding domains"/>
    <property type="match status" value="1"/>
</dbReference>
<dbReference type="PANTHER" id="PTHR33516:SF2">
    <property type="entry name" value="LEXA REPRESSOR-RELATED"/>
    <property type="match status" value="1"/>
</dbReference>
<feature type="domain" description="HTH cro/C1-type" evidence="1">
    <location>
        <begin position="21"/>
        <end position="75"/>
    </location>
</feature>
<dbReference type="Pfam" id="PF00717">
    <property type="entry name" value="Peptidase_S24"/>
    <property type="match status" value="1"/>
</dbReference>
<dbReference type="EMBL" id="FOQE01000007">
    <property type="protein sequence ID" value="SFH62305.1"/>
    <property type="molecule type" value="Genomic_DNA"/>
</dbReference>
<dbReference type="InterPro" id="IPR050077">
    <property type="entry name" value="LexA_repressor"/>
</dbReference>
<dbReference type="RefSeq" id="WP_092091571.1">
    <property type="nucleotide sequence ID" value="NZ_FOQE01000007.1"/>
</dbReference>
<dbReference type="PANTHER" id="PTHR33516">
    <property type="entry name" value="LEXA REPRESSOR"/>
    <property type="match status" value="1"/>
</dbReference>
<dbReference type="InterPro" id="IPR010982">
    <property type="entry name" value="Lambda_DNA-bd_dom_sf"/>
</dbReference>
<sequence>MARGELTPIDKEHREIISNKINELLEETGRKQIDLSKFTGIPRSTITGYVKGTSTPNPGNVQKIANFFNVKKSDIDPRYTTGTPSNVVEVSKVIPIPILGTIACGEPITAEENIEGYKERTVDDLPSGELFYLNAKGDSMWPTISNGSLVLCKQQPDVESGEIAAVLVNDDTEATLKRVRKVSDMIILEPINDDYDPYIINEKNPARIVGKALEVVSKL</sequence>
<dbReference type="Proteomes" id="UP000198668">
    <property type="component" value="Unassembled WGS sequence"/>
</dbReference>
<dbReference type="InterPro" id="IPR039418">
    <property type="entry name" value="LexA-like"/>
</dbReference>
<dbReference type="OrthoDB" id="2166454at2"/>
<accession>A0A1I3BJ25</accession>
<evidence type="ECO:0000313" key="3">
    <source>
        <dbReference type="Proteomes" id="UP000198668"/>
    </source>
</evidence>
<dbReference type="Gene3D" id="1.10.260.40">
    <property type="entry name" value="lambda repressor-like DNA-binding domains"/>
    <property type="match status" value="1"/>
</dbReference>
<protein>
    <submittedName>
        <fullName evidence="2">Repressor LexA</fullName>
    </submittedName>
</protein>
<proteinExistence type="predicted"/>
<dbReference type="CDD" id="cd00093">
    <property type="entry name" value="HTH_XRE"/>
    <property type="match status" value="1"/>
</dbReference>
<gene>
    <name evidence="2" type="ORF">SAMN04489868_10715</name>
</gene>
<organism evidence="2 3">
    <name type="scientific">Pisciglobus halotolerans</name>
    <dbReference type="NCBI Taxonomy" id="745365"/>
    <lineage>
        <taxon>Bacteria</taxon>
        <taxon>Bacillati</taxon>
        <taxon>Bacillota</taxon>
        <taxon>Bacilli</taxon>
        <taxon>Lactobacillales</taxon>
        <taxon>Carnobacteriaceae</taxon>
    </lineage>
</organism>
<dbReference type="Pfam" id="PF01381">
    <property type="entry name" value="HTH_3"/>
    <property type="match status" value="1"/>
</dbReference>
<reference evidence="2 3" key="1">
    <citation type="submission" date="2016-10" db="EMBL/GenBank/DDBJ databases">
        <authorList>
            <person name="de Groot N.N."/>
        </authorList>
    </citation>
    <scope>NUCLEOTIDE SEQUENCE [LARGE SCALE GENOMIC DNA]</scope>
    <source>
        <strain evidence="2 3">DSM 27630</strain>
    </source>
</reference>
<dbReference type="AlphaFoldDB" id="A0A1I3BJ25"/>
<dbReference type="InterPro" id="IPR001387">
    <property type="entry name" value="Cro/C1-type_HTH"/>
</dbReference>
<evidence type="ECO:0000259" key="1">
    <source>
        <dbReference type="PROSITE" id="PS50943"/>
    </source>
</evidence>